<sequence>MKKQQVGMKQKIKEEPIWQYIGLLRYINVKTIVKQVLSEKKYMGIVIELIIGYSTLRLAEVHRSVVKDMRDGSQQVNASKIKFHETQVEFVFRPVQNPNVCPTEWLRGLYERRSKKDKNEPFLWLIEKMKTAIYEESSKVVHQIIAEAGIPDNPAVTSIRKFSMTKPFDYGAIKSQIIRVTRHKKGTDTVAHQYDKNLNDNLRKKLSEFE</sequence>
<proteinExistence type="predicted"/>
<protein>
    <submittedName>
        <fullName evidence="1">Uncharacterized protein</fullName>
    </submittedName>
</protein>
<gene>
    <name evidence="1" type="ORF">EZS28_032419</name>
</gene>
<reference evidence="1 2" key="1">
    <citation type="submission" date="2019-03" db="EMBL/GenBank/DDBJ databases">
        <title>Single cell metagenomics reveals metabolic interactions within the superorganism composed of flagellate Streblomastix strix and complex community of Bacteroidetes bacteria on its surface.</title>
        <authorList>
            <person name="Treitli S.C."/>
            <person name="Kolisko M."/>
            <person name="Husnik F."/>
            <person name="Keeling P."/>
            <person name="Hampl V."/>
        </authorList>
    </citation>
    <scope>NUCLEOTIDE SEQUENCE [LARGE SCALE GENOMIC DNA]</scope>
    <source>
        <strain evidence="1">ST1C</strain>
    </source>
</reference>
<dbReference type="AlphaFoldDB" id="A0A5J4UPG4"/>
<dbReference type="EMBL" id="SNRW01013935">
    <property type="protein sequence ID" value="KAA6372054.1"/>
    <property type="molecule type" value="Genomic_DNA"/>
</dbReference>
<accession>A0A5J4UPG4</accession>
<name>A0A5J4UPG4_9EUKA</name>
<evidence type="ECO:0000313" key="1">
    <source>
        <dbReference type="EMBL" id="KAA6372054.1"/>
    </source>
</evidence>
<organism evidence="1 2">
    <name type="scientific">Streblomastix strix</name>
    <dbReference type="NCBI Taxonomy" id="222440"/>
    <lineage>
        <taxon>Eukaryota</taxon>
        <taxon>Metamonada</taxon>
        <taxon>Preaxostyla</taxon>
        <taxon>Oxymonadida</taxon>
        <taxon>Streblomastigidae</taxon>
        <taxon>Streblomastix</taxon>
    </lineage>
</organism>
<comment type="caution">
    <text evidence="1">The sequence shown here is derived from an EMBL/GenBank/DDBJ whole genome shotgun (WGS) entry which is preliminary data.</text>
</comment>
<evidence type="ECO:0000313" key="2">
    <source>
        <dbReference type="Proteomes" id="UP000324800"/>
    </source>
</evidence>
<dbReference type="Proteomes" id="UP000324800">
    <property type="component" value="Unassembled WGS sequence"/>
</dbReference>